<protein>
    <submittedName>
        <fullName evidence="1">Uncharacterized protein</fullName>
    </submittedName>
</protein>
<dbReference type="EMBL" id="JABFJV010000071">
    <property type="protein sequence ID" value="NOK34478.1"/>
    <property type="molecule type" value="Genomic_DNA"/>
</dbReference>
<evidence type="ECO:0000313" key="1">
    <source>
        <dbReference type="EMBL" id="NOK34478.1"/>
    </source>
</evidence>
<evidence type="ECO:0000313" key="2">
    <source>
        <dbReference type="Proteomes" id="UP000563426"/>
    </source>
</evidence>
<dbReference type="Proteomes" id="UP000563426">
    <property type="component" value="Unassembled WGS sequence"/>
</dbReference>
<dbReference type="AlphaFoldDB" id="A0A3A8HYL5"/>
<dbReference type="OrthoDB" id="5197771at2"/>
<comment type="caution">
    <text evidence="1">The sequence shown here is derived from an EMBL/GenBank/DDBJ whole genome shotgun (WGS) entry which is preliminary data.</text>
</comment>
<dbReference type="RefSeq" id="WP_147441960.1">
    <property type="nucleotide sequence ID" value="NZ_JABFJV010000071.1"/>
</dbReference>
<keyword evidence="2" id="KW-1185">Reference proteome</keyword>
<accession>A0A3A8HYL5</accession>
<proteinExistence type="predicted"/>
<organism evidence="1 2">
    <name type="scientific">Corallococcus exercitus</name>
    <dbReference type="NCBI Taxonomy" id="2316736"/>
    <lineage>
        <taxon>Bacteria</taxon>
        <taxon>Pseudomonadati</taxon>
        <taxon>Myxococcota</taxon>
        <taxon>Myxococcia</taxon>
        <taxon>Myxococcales</taxon>
        <taxon>Cystobacterineae</taxon>
        <taxon>Myxococcaceae</taxon>
        <taxon>Corallococcus</taxon>
    </lineage>
</organism>
<reference evidence="1 2" key="1">
    <citation type="submission" date="2020-05" db="EMBL/GenBank/DDBJ databases">
        <authorList>
            <person name="Whitworth D."/>
        </authorList>
    </citation>
    <scope>NUCLEOTIDE SEQUENCE [LARGE SCALE GENOMIC DNA]</scope>
    <source>
        <strain evidence="1 2">AB043B</strain>
    </source>
</reference>
<name>A0A3A8HYL5_9BACT</name>
<gene>
    <name evidence="1" type="ORF">HMI49_14855</name>
</gene>
<sequence length="72" mass="7976">MAPPPVQGQVGLTRRELERELAWMLRSVPENPKEFMKLLTQTVVTLMDKNNEAIARGLAQRESTGTGVRGNG</sequence>